<dbReference type="VEuPathDB" id="FungiDB:PTTG_30600"/>
<dbReference type="InterPro" id="IPR014729">
    <property type="entry name" value="Rossmann-like_a/b/a_fold"/>
</dbReference>
<evidence type="ECO:0000313" key="10">
    <source>
        <dbReference type="EMBL" id="OAV85339.1"/>
    </source>
</evidence>
<protein>
    <recommendedName>
        <fullName evidence="1">isoleucine--tRNA ligase</fullName>
        <ecNumber evidence="1">6.1.1.5</ecNumber>
    </recommendedName>
    <alternativeName>
        <fullName evidence="8">Isoleucyl-tRNA synthetase</fullName>
    </alternativeName>
</protein>
<dbReference type="Pfam" id="PF00133">
    <property type="entry name" value="tRNA-synt_1"/>
    <property type="match status" value="1"/>
</dbReference>
<accession>A0A180FYU2</accession>
<dbReference type="AlphaFoldDB" id="A0A180FYU2"/>
<keyword evidence="5" id="KW-0067">ATP-binding</keyword>
<reference evidence="10" key="2">
    <citation type="submission" date="2016-05" db="EMBL/GenBank/DDBJ databases">
        <title>Comparative analysis highlights variable genome content of wheat rusts and divergence of the mating loci.</title>
        <authorList>
            <person name="Cuomo C.A."/>
            <person name="Bakkeren G."/>
            <person name="Szabo L."/>
            <person name="Khalil H."/>
            <person name="Joly D."/>
            <person name="Goldberg J."/>
            <person name="Young S."/>
            <person name="Zeng Q."/>
            <person name="Fellers J."/>
        </authorList>
    </citation>
    <scope>NUCLEOTIDE SEQUENCE [LARGE SCALE GENOMIC DNA]</scope>
    <source>
        <strain evidence="10">1-1 BBBD Race 1</strain>
    </source>
</reference>
<dbReference type="GO" id="GO:0006428">
    <property type="term" value="P:isoleucyl-tRNA aminoacylation"/>
    <property type="evidence" value="ECO:0007669"/>
    <property type="project" value="InterPro"/>
</dbReference>
<dbReference type="EMBL" id="ADAS02004909">
    <property type="protein sequence ID" value="OAV85339.1"/>
    <property type="molecule type" value="Genomic_DNA"/>
</dbReference>
<keyword evidence="6" id="KW-0648">Protein biosynthesis</keyword>
<dbReference type="Proteomes" id="UP000005240">
    <property type="component" value="Unassembled WGS sequence"/>
</dbReference>
<feature type="non-terminal residue" evidence="10">
    <location>
        <position position="1"/>
    </location>
</feature>
<dbReference type="STRING" id="630390.A0A180FYU2"/>
<sequence length="320" mass="36204">TDFPLRRLKSEESEAQLRLRTTKQLWDWQASLFRLLLIVSSSKQLQRPVWTLHDGPPYANGAIHMGESSLQCLPRHALNKILKDIINRNKLLHGFRINYLPGFDCHGLPIELKAIQRIRATHPDTESLDSVQTRDAARATAMEGIELQAMQFDRLSILTDWEKAWRTLDHDYEIKQLKVFAQMVKNRLISRHRKPVHFSPSSGTALAEAEIEYRDDHLSRSVYVAFDIVNPSSALQAIVAQFDFTAKLKAVVWTTTPWTLIANQAVVISKSARYSLVKLSSDHSSSDAEVVIFATERLPALKELLSDGSLKLEVVGELSG</sequence>
<keyword evidence="2" id="KW-0963">Cytoplasm</keyword>
<keyword evidence="3" id="KW-0436">Ligase</keyword>
<evidence type="ECO:0000313" key="12">
    <source>
        <dbReference type="Proteomes" id="UP000005240"/>
    </source>
</evidence>
<dbReference type="EC" id="6.1.1.5" evidence="1"/>
<evidence type="ECO:0000256" key="1">
    <source>
        <dbReference type="ARBA" id="ARBA00013165"/>
    </source>
</evidence>
<evidence type="ECO:0000256" key="2">
    <source>
        <dbReference type="ARBA" id="ARBA00022490"/>
    </source>
</evidence>
<keyword evidence="12" id="KW-1185">Reference proteome</keyword>
<reference evidence="11 12" key="3">
    <citation type="journal article" date="2017" name="G3 (Bethesda)">
        <title>Comparative analysis highlights variable genome content of wheat rusts and divergence of the mating loci.</title>
        <authorList>
            <person name="Cuomo C.A."/>
            <person name="Bakkeren G."/>
            <person name="Khalil H.B."/>
            <person name="Panwar V."/>
            <person name="Joly D."/>
            <person name="Linning R."/>
            <person name="Sakthikumar S."/>
            <person name="Song X."/>
            <person name="Adiconis X."/>
            <person name="Fan L."/>
            <person name="Goldberg J.M."/>
            <person name="Levin J.Z."/>
            <person name="Young S."/>
            <person name="Zeng Q."/>
            <person name="Anikster Y."/>
            <person name="Bruce M."/>
            <person name="Wang M."/>
            <person name="Yin C."/>
            <person name="McCallum B."/>
            <person name="Szabo L.J."/>
            <person name="Hulbert S."/>
            <person name="Chen X."/>
            <person name="Fellers J.P."/>
        </authorList>
    </citation>
    <scope>NUCLEOTIDE SEQUENCE</scope>
    <source>
        <strain evidence="11">isolate 1-1 / race 1 (BBBD)</strain>
        <strain evidence="12">Isolate 1-1 / race 1 (BBBD)</strain>
    </source>
</reference>
<dbReference type="GO" id="GO:0032543">
    <property type="term" value="P:mitochondrial translation"/>
    <property type="evidence" value="ECO:0007669"/>
    <property type="project" value="TreeGrafter"/>
</dbReference>
<name>A0A180FYU2_PUCT1</name>
<dbReference type="InterPro" id="IPR002300">
    <property type="entry name" value="aa-tRNA-synth_Ia"/>
</dbReference>
<dbReference type="GO" id="GO:0005739">
    <property type="term" value="C:mitochondrion"/>
    <property type="evidence" value="ECO:0007669"/>
    <property type="project" value="TreeGrafter"/>
</dbReference>
<evidence type="ECO:0000259" key="9">
    <source>
        <dbReference type="Pfam" id="PF00133"/>
    </source>
</evidence>
<evidence type="ECO:0000256" key="8">
    <source>
        <dbReference type="ARBA" id="ARBA00032665"/>
    </source>
</evidence>
<dbReference type="PANTHER" id="PTHR42765">
    <property type="entry name" value="SOLEUCYL-TRNA SYNTHETASE"/>
    <property type="match status" value="1"/>
</dbReference>
<dbReference type="InterPro" id="IPR002301">
    <property type="entry name" value="Ile-tRNA-ligase"/>
</dbReference>
<dbReference type="OrthoDB" id="10264412at2759"/>
<evidence type="ECO:0000256" key="5">
    <source>
        <dbReference type="ARBA" id="ARBA00022840"/>
    </source>
</evidence>
<dbReference type="SUPFAM" id="SSF52374">
    <property type="entry name" value="Nucleotidylyl transferase"/>
    <property type="match status" value="1"/>
</dbReference>
<evidence type="ECO:0000256" key="7">
    <source>
        <dbReference type="ARBA" id="ARBA00023146"/>
    </source>
</evidence>
<dbReference type="FunFam" id="3.40.50.620:FF:000092">
    <property type="entry name" value="Isoleucine--tRNA ligase"/>
    <property type="match status" value="1"/>
</dbReference>
<dbReference type="PRINTS" id="PR00984">
    <property type="entry name" value="TRNASYNTHILE"/>
</dbReference>
<keyword evidence="7" id="KW-0030">Aminoacyl-tRNA synthetase</keyword>
<dbReference type="EnsemblFungi" id="PTTG_30600-t43_1">
    <property type="protein sequence ID" value="PTTG_30600-t43_1-p1"/>
    <property type="gene ID" value="PTTG_30600"/>
</dbReference>
<dbReference type="SUPFAM" id="SSF50677">
    <property type="entry name" value="ValRS/IleRS/LeuRS editing domain"/>
    <property type="match status" value="1"/>
</dbReference>
<keyword evidence="4" id="KW-0547">Nucleotide-binding</keyword>
<dbReference type="PANTHER" id="PTHR42765:SF1">
    <property type="entry name" value="ISOLEUCINE--TRNA LIGASE, MITOCHONDRIAL"/>
    <property type="match status" value="1"/>
</dbReference>
<evidence type="ECO:0000313" key="11">
    <source>
        <dbReference type="EnsemblFungi" id="PTTG_30600-t43_1-p1"/>
    </source>
</evidence>
<dbReference type="Gene3D" id="3.90.740.10">
    <property type="entry name" value="Valyl/Leucyl/Isoleucyl-tRNA synthetase, editing domain"/>
    <property type="match status" value="1"/>
</dbReference>
<dbReference type="InterPro" id="IPR050081">
    <property type="entry name" value="Ile-tRNA_ligase"/>
</dbReference>
<dbReference type="InterPro" id="IPR009008">
    <property type="entry name" value="Val/Leu/Ile-tRNA-synth_edit"/>
</dbReference>
<evidence type="ECO:0000256" key="4">
    <source>
        <dbReference type="ARBA" id="ARBA00022741"/>
    </source>
</evidence>
<reference evidence="11" key="4">
    <citation type="submission" date="2025-05" db="UniProtKB">
        <authorList>
            <consortium name="EnsemblFungi"/>
        </authorList>
    </citation>
    <scope>IDENTIFICATION</scope>
    <source>
        <strain evidence="11">isolate 1-1 / race 1 (BBBD)</strain>
    </source>
</reference>
<evidence type="ECO:0000256" key="3">
    <source>
        <dbReference type="ARBA" id="ARBA00022598"/>
    </source>
</evidence>
<reference evidence="10" key="1">
    <citation type="submission" date="2009-11" db="EMBL/GenBank/DDBJ databases">
        <authorList>
            <consortium name="The Broad Institute Genome Sequencing Platform"/>
            <person name="Ward D."/>
            <person name="Feldgarden M."/>
            <person name="Earl A."/>
            <person name="Young S.K."/>
            <person name="Zeng Q."/>
            <person name="Koehrsen M."/>
            <person name="Alvarado L."/>
            <person name="Berlin A."/>
            <person name="Bochicchio J."/>
            <person name="Borenstein D."/>
            <person name="Chapman S.B."/>
            <person name="Chen Z."/>
            <person name="Engels R."/>
            <person name="Freedman E."/>
            <person name="Gellesch M."/>
            <person name="Goldberg J."/>
            <person name="Griggs A."/>
            <person name="Gujja S."/>
            <person name="Heilman E."/>
            <person name="Heiman D."/>
            <person name="Hepburn T."/>
            <person name="Howarth C."/>
            <person name="Jen D."/>
            <person name="Larson L."/>
            <person name="Lewis B."/>
            <person name="Mehta T."/>
            <person name="Park D."/>
            <person name="Pearson M."/>
            <person name="Roberts A."/>
            <person name="Saif S."/>
            <person name="Shea T."/>
            <person name="Shenoy N."/>
            <person name="Sisk P."/>
            <person name="Stolte C."/>
            <person name="Sykes S."/>
            <person name="Thomson T."/>
            <person name="Walk T."/>
            <person name="White J."/>
            <person name="Yandava C."/>
            <person name="Izard J."/>
            <person name="Baranova O.V."/>
            <person name="Blanton J.M."/>
            <person name="Tanner A.C."/>
            <person name="Dewhirst F.E."/>
            <person name="Haas B."/>
            <person name="Nusbaum C."/>
            <person name="Birren B."/>
        </authorList>
    </citation>
    <scope>NUCLEOTIDE SEQUENCE [LARGE SCALE GENOMIC DNA]</scope>
    <source>
        <strain evidence="10">1-1 BBBD Race 1</strain>
    </source>
</reference>
<dbReference type="GO" id="GO:0004822">
    <property type="term" value="F:isoleucine-tRNA ligase activity"/>
    <property type="evidence" value="ECO:0007669"/>
    <property type="project" value="UniProtKB-EC"/>
</dbReference>
<dbReference type="Gene3D" id="3.40.50.620">
    <property type="entry name" value="HUPs"/>
    <property type="match status" value="1"/>
</dbReference>
<dbReference type="GO" id="GO:0002161">
    <property type="term" value="F:aminoacyl-tRNA deacylase activity"/>
    <property type="evidence" value="ECO:0007669"/>
    <property type="project" value="InterPro"/>
</dbReference>
<gene>
    <name evidence="10" type="ORF">PTTG_30600</name>
</gene>
<dbReference type="GO" id="GO:0005524">
    <property type="term" value="F:ATP binding"/>
    <property type="evidence" value="ECO:0007669"/>
    <property type="project" value="UniProtKB-KW"/>
</dbReference>
<proteinExistence type="predicted"/>
<feature type="domain" description="Aminoacyl-tRNA synthetase class Ia" evidence="9">
    <location>
        <begin position="43"/>
        <end position="222"/>
    </location>
</feature>
<organism evidence="10">
    <name type="scientific">Puccinia triticina (isolate 1-1 / race 1 (BBBD))</name>
    <name type="common">Brown leaf rust fungus</name>
    <dbReference type="NCBI Taxonomy" id="630390"/>
    <lineage>
        <taxon>Eukaryota</taxon>
        <taxon>Fungi</taxon>
        <taxon>Dikarya</taxon>
        <taxon>Basidiomycota</taxon>
        <taxon>Pucciniomycotina</taxon>
        <taxon>Pucciniomycetes</taxon>
        <taxon>Pucciniales</taxon>
        <taxon>Pucciniaceae</taxon>
        <taxon>Puccinia</taxon>
    </lineage>
</organism>
<evidence type="ECO:0000256" key="6">
    <source>
        <dbReference type="ARBA" id="ARBA00022917"/>
    </source>
</evidence>